<organism evidence="1 2">
    <name type="scientific">Ooceraea biroi</name>
    <name type="common">Clonal raider ant</name>
    <name type="synonym">Cerapachys biroi</name>
    <dbReference type="NCBI Taxonomy" id="2015173"/>
    <lineage>
        <taxon>Eukaryota</taxon>
        <taxon>Metazoa</taxon>
        <taxon>Ecdysozoa</taxon>
        <taxon>Arthropoda</taxon>
        <taxon>Hexapoda</taxon>
        <taxon>Insecta</taxon>
        <taxon>Pterygota</taxon>
        <taxon>Neoptera</taxon>
        <taxon>Endopterygota</taxon>
        <taxon>Hymenoptera</taxon>
        <taxon>Apocrita</taxon>
        <taxon>Aculeata</taxon>
        <taxon>Formicoidea</taxon>
        <taxon>Formicidae</taxon>
        <taxon>Dorylinae</taxon>
        <taxon>Ooceraea</taxon>
    </lineage>
</organism>
<dbReference type="Proteomes" id="UP000053097">
    <property type="component" value="Unassembled WGS sequence"/>
</dbReference>
<evidence type="ECO:0000313" key="1">
    <source>
        <dbReference type="EMBL" id="EZA50777.1"/>
    </source>
</evidence>
<name>A0A026W3Z6_OOCBI</name>
<sequence>MRMRLNDGAFETLHTPFLSLSLSLYRFPFLRFLLFRFRLASDPPTQHDDVRIRKSTSSPSFSLVLRGKLRAVCNNVELNFPCRVHGDGKRDTLRESTALTNGSALTAWSLPLTVDARNARRGNGQRNNA</sequence>
<accession>A0A026W3Z6</accession>
<evidence type="ECO:0000313" key="2">
    <source>
        <dbReference type="Proteomes" id="UP000053097"/>
    </source>
</evidence>
<dbReference type="AlphaFoldDB" id="A0A026W3Z6"/>
<reference evidence="1 2" key="1">
    <citation type="journal article" date="2014" name="Curr. Biol.">
        <title>The genome of the clonal raider ant Cerapachys biroi.</title>
        <authorList>
            <person name="Oxley P.R."/>
            <person name="Ji L."/>
            <person name="Fetter-Pruneda I."/>
            <person name="McKenzie S.K."/>
            <person name="Li C."/>
            <person name="Hu H."/>
            <person name="Zhang G."/>
            <person name="Kronauer D.J."/>
        </authorList>
    </citation>
    <scope>NUCLEOTIDE SEQUENCE [LARGE SCALE GENOMIC DNA]</scope>
</reference>
<gene>
    <name evidence="1" type="ORF">X777_10827</name>
</gene>
<dbReference type="EMBL" id="KK107447">
    <property type="protein sequence ID" value="EZA50777.1"/>
    <property type="molecule type" value="Genomic_DNA"/>
</dbReference>
<protein>
    <submittedName>
        <fullName evidence="1">Uncharacterized protein</fullName>
    </submittedName>
</protein>
<proteinExistence type="predicted"/>
<keyword evidence="2" id="KW-1185">Reference proteome</keyword>